<dbReference type="PROSITE" id="PS51257">
    <property type="entry name" value="PROKAR_LIPOPROTEIN"/>
    <property type="match status" value="1"/>
</dbReference>
<feature type="chain" id="PRO_5046830233" evidence="2">
    <location>
        <begin position="22"/>
        <end position="163"/>
    </location>
</feature>
<protein>
    <submittedName>
        <fullName evidence="4">META domain-containing protein</fullName>
    </submittedName>
</protein>
<name>A0ABV5WZH7_9MICO</name>
<feature type="domain" description="DUF306" evidence="3">
    <location>
        <begin position="78"/>
        <end position="130"/>
    </location>
</feature>
<feature type="compositionally biased region" description="Polar residues" evidence="1">
    <location>
        <begin position="30"/>
        <end position="61"/>
    </location>
</feature>
<dbReference type="Proteomes" id="UP001589707">
    <property type="component" value="Unassembled WGS sequence"/>
</dbReference>
<keyword evidence="5" id="KW-1185">Reference proteome</keyword>
<evidence type="ECO:0000259" key="3">
    <source>
        <dbReference type="Pfam" id="PF03724"/>
    </source>
</evidence>
<proteinExistence type="predicted"/>
<evidence type="ECO:0000313" key="5">
    <source>
        <dbReference type="Proteomes" id="UP001589707"/>
    </source>
</evidence>
<accession>A0ABV5WZH7</accession>
<feature type="signal peptide" evidence="2">
    <location>
        <begin position="1"/>
        <end position="21"/>
    </location>
</feature>
<reference evidence="4 5" key="1">
    <citation type="submission" date="2024-09" db="EMBL/GenBank/DDBJ databases">
        <authorList>
            <person name="Sun Q."/>
            <person name="Mori K."/>
        </authorList>
    </citation>
    <scope>NUCLEOTIDE SEQUENCE [LARGE SCALE GENOMIC DNA]</scope>
    <source>
        <strain evidence="4 5">JCM 11683</strain>
    </source>
</reference>
<dbReference type="RefSeq" id="WP_376838870.1">
    <property type="nucleotide sequence ID" value="NZ_JBHMAU010000031.1"/>
</dbReference>
<comment type="caution">
    <text evidence="4">The sequence shown here is derived from an EMBL/GenBank/DDBJ whole genome shotgun (WGS) entry which is preliminary data.</text>
</comment>
<evidence type="ECO:0000313" key="4">
    <source>
        <dbReference type="EMBL" id="MFB9775600.1"/>
    </source>
</evidence>
<dbReference type="InterPro" id="IPR038670">
    <property type="entry name" value="HslJ-like_sf"/>
</dbReference>
<dbReference type="Pfam" id="PF03724">
    <property type="entry name" value="META"/>
    <property type="match status" value="1"/>
</dbReference>
<dbReference type="Gene3D" id="2.40.128.270">
    <property type="match status" value="1"/>
</dbReference>
<feature type="compositionally biased region" description="Basic and acidic residues" evidence="1">
    <location>
        <begin position="62"/>
        <end position="78"/>
    </location>
</feature>
<sequence>MRPLHTTALAFAGISMLLLSACGTGGGNGTVSPTDSPTASEQPGSTGENTPTEDPTETSKALSEKDIEGVWGSDEKGDPFLNFKTDGNVIGTDGCNGISTTYKIDGATVTLDPWASTMRACEGVDDWLQHARTLELTDSNENADEMTVKDKDGEEIGTLIREK</sequence>
<evidence type="ECO:0000256" key="2">
    <source>
        <dbReference type="SAM" id="SignalP"/>
    </source>
</evidence>
<feature type="region of interest" description="Disordered" evidence="1">
    <location>
        <begin position="26"/>
        <end position="78"/>
    </location>
</feature>
<gene>
    <name evidence="4" type="ORF">ACFFN1_04120</name>
</gene>
<keyword evidence="2" id="KW-0732">Signal</keyword>
<dbReference type="InterPro" id="IPR005184">
    <property type="entry name" value="DUF306_Meta_HslJ"/>
</dbReference>
<organism evidence="4 5">
    <name type="scientific">Brevibacterium otitidis</name>
    <dbReference type="NCBI Taxonomy" id="53364"/>
    <lineage>
        <taxon>Bacteria</taxon>
        <taxon>Bacillati</taxon>
        <taxon>Actinomycetota</taxon>
        <taxon>Actinomycetes</taxon>
        <taxon>Micrococcales</taxon>
        <taxon>Brevibacteriaceae</taxon>
        <taxon>Brevibacterium</taxon>
    </lineage>
</organism>
<dbReference type="EMBL" id="JBHMAU010000031">
    <property type="protein sequence ID" value="MFB9775600.1"/>
    <property type="molecule type" value="Genomic_DNA"/>
</dbReference>
<evidence type="ECO:0000256" key="1">
    <source>
        <dbReference type="SAM" id="MobiDB-lite"/>
    </source>
</evidence>